<accession>A0AAW5ETK0</accession>
<feature type="binding site" evidence="1">
    <location>
        <position position="23"/>
    </location>
    <ligand>
        <name>Zn(2+)</name>
        <dbReference type="ChEBI" id="CHEBI:29105"/>
    </ligand>
</feature>
<evidence type="ECO:0000313" key="3">
    <source>
        <dbReference type="Proteomes" id="UP001202887"/>
    </source>
</evidence>
<protein>
    <submittedName>
        <fullName evidence="2">DNA-3-methyladenine glycosylase I</fullName>
    </submittedName>
</protein>
<dbReference type="Pfam" id="PF03352">
    <property type="entry name" value="Adenine_glyco"/>
    <property type="match status" value="1"/>
</dbReference>
<feature type="binding site" evidence="1">
    <location>
        <position position="178"/>
    </location>
    <ligand>
        <name>Zn(2+)</name>
        <dbReference type="ChEBI" id="CHEBI:29105"/>
    </ligand>
</feature>
<dbReference type="InterPro" id="IPR005019">
    <property type="entry name" value="Adenine_glyco"/>
</dbReference>
<evidence type="ECO:0000313" key="2">
    <source>
        <dbReference type="EMBL" id="MCJ8354052.1"/>
    </source>
</evidence>
<dbReference type="Gene3D" id="1.10.340.30">
    <property type="entry name" value="Hypothetical protein, domain 2"/>
    <property type="match status" value="1"/>
</dbReference>
<keyword evidence="1" id="KW-0479">Metal-binding</keyword>
<evidence type="ECO:0000256" key="1">
    <source>
        <dbReference type="PIRSR" id="PIRSR605019-1"/>
    </source>
</evidence>
<dbReference type="Proteomes" id="UP001202887">
    <property type="component" value="Unassembled WGS sequence"/>
</dbReference>
<sequence>MNAPVTARRCAWVGNNALLATYHDEEWGQPVHDGRALWEGLMLEGFQAGLSWVTVLKRREGFRRAFAGFDPVRVAAFDEGDIARLMADPGIIRARRKIEATIGNARALLRMHEQGEDFATFAWSMTPDGPVHNRTGQVQAQSPLSQAMSVALRARGFRFVGPVIVYAWMQAMGMIVDHDPGCIHYPDMAPPEYAARRNSRARG</sequence>
<dbReference type="GO" id="GO:0008725">
    <property type="term" value="F:DNA-3-methyladenine glycosylase activity"/>
    <property type="evidence" value="ECO:0007669"/>
    <property type="project" value="InterPro"/>
</dbReference>
<dbReference type="GO" id="GO:0046872">
    <property type="term" value="F:metal ion binding"/>
    <property type="evidence" value="ECO:0007669"/>
    <property type="project" value="UniProtKB-KW"/>
</dbReference>
<dbReference type="GO" id="GO:0006284">
    <property type="term" value="P:base-excision repair"/>
    <property type="evidence" value="ECO:0007669"/>
    <property type="project" value="InterPro"/>
</dbReference>
<gene>
    <name evidence="2" type="ORF">K1W68_08630</name>
</gene>
<feature type="binding site" evidence="1">
    <location>
        <position position="182"/>
    </location>
    <ligand>
        <name>Zn(2+)</name>
        <dbReference type="ChEBI" id="CHEBI:29105"/>
    </ligand>
</feature>
<dbReference type="InterPro" id="IPR052891">
    <property type="entry name" value="DNA-3mA_glycosylase"/>
</dbReference>
<dbReference type="EMBL" id="JAIBCX010000018">
    <property type="protein sequence ID" value="MCJ8354052.1"/>
    <property type="molecule type" value="Genomic_DNA"/>
</dbReference>
<organism evidence="2 3">
    <name type="scientific">Novacetimonas hansenii</name>
    <name type="common">Komagataeibacter hansenii</name>
    <dbReference type="NCBI Taxonomy" id="436"/>
    <lineage>
        <taxon>Bacteria</taxon>
        <taxon>Pseudomonadati</taxon>
        <taxon>Pseudomonadota</taxon>
        <taxon>Alphaproteobacteria</taxon>
        <taxon>Acetobacterales</taxon>
        <taxon>Acetobacteraceae</taxon>
        <taxon>Novacetimonas</taxon>
    </lineage>
</organism>
<feature type="binding site" evidence="1">
    <location>
        <position position="10"/>
    </location>
    <ligand>
        <name>Zn(2+)</name>
        <dbReference type="ChEBI" id="CHEBI:29105"/>
    </ligand>
</feature>
<comment type="caution">
    <text evidence="2">The sequence shown here is derived from an EMBL/GenBank/DDBJ whole genome shotgun (WGS) entry which is preliminary data.</text>
</comment>
<reference evidence="2" key="1">
    <citation type="journal article" date="2021" name="Polymers (Basel)">
        <title>Highly Stretchable Bacterial Cellulose Produced by Komagataeibacter hansenii SI1.</title>
        <authorList>
            <person name="Cielecka I."/>
            <person name="Ryngajllo M."/>
            <person name="Maniukiewicz W."/>
            <person name="Bielecki S."/>
        </authorList>
    </citation>
    <scope>NUCLEOTIDE SEQUENCE</scope>
    <source>
        <strain evidence="2">SI1</strain>
    </source>
</reference>
<proteinExistence type="predicted"/>
<dbReference type="InterPro" id="IPR011257">
    <property type="entry name" value="DNA_glycosylase"/>
</dbReference>
<name>A0AAW5ETK0_NOVHA</name>
<dbReference type="PANTHER" id="PTHR30037:SF4">
    <property type="entry name" value="DNA-3-METHYLADENINE GLYCOSYLASE I"/>
    <property type="match status" value="1"/>
</dbReference>
<dbReference type="RefSeq" id="WP_075631908.1">
    <property type="nucleotide sequence ID" value="NZ_CP094848.1"/>
</dbReference>
<reference evidence="2" key="2">
    <citation type="submission" date="2022-03" db="EMBL/GenBank/DDBJ databases">
        <authorList>
            <person name="Ryngajllo M."/>
            <person name="Jacek P."/>
            <person name="Kubiak K."/>
        </authorList>
    </citation>
    <scope>NUCLEOTIDE SEQUENCE</scope>
    <source>
        <strain evidence="2">SI1</strain>
    </source>
</reference>
<dbReference type="PANTHER" id="PTHR30037">
    <property type="entry name" value="DNA-3-METHYLADENINE GLYCOSYLASE 1"/>
    <property type="match status" value="1"/>
</dbReference>
<dbReference type="AlphaFoldDB" id="A0AAW5ETK0"/>
<keyword evidence="1" id="KW-0862">Zinc</keyword>
<dbReference type="SUPFAM" id="SSF48150">
    <property type="entry name" value="DNA-glycosylase"/>
    <property type="match status" value="1"/>
</dbReference>